<sequence>MPELLFMKILAPLVIGAITYTCLMDVIQDVFRQQTATIQAINQRAQSEQHRQLATAQQQKAAAAHATQLANEQYISELRQRAAAQRAKEQAWDATYQEPKGCDNWKTDAQMVACVDGKNAARRAFDQRWDAGEIPGSKKQTP</sequence>
<keyword evidence="2" id="KW-1185">Reference proteome</keyword>
<dbReference type="AlphaFoldDB" id="A0A7D5H3H2"/>
<evidence type="ECO:0000313" key="1">
    <source>
        <dbReference type="EMBL" id="QKZ02929.1"/>
    </source>
</evidence>
<organism evidence="1 2">
    <name type="scientific">Pseudomonas eucalypticola</name>
    <dbReference type="NCBI Taxonomy" id="2599595"/>
    <lineage>
        <taxon>Bacteria</taxon>
        <taxon>Pseudomonadati</taxon>
        <taxon>Pseudomonadota</taxon>
        <taxon>Gammaproteobacteria</taxon>
        <taxon>Pseudomonadales</taxon>
        <taxon>Pseudomonadaceae</taxon>
        <taxon>Pseudomonas</taxon>
    </lineage>
</organism>
<gene>
    <name evidence="1" type="ORF">HWQ56_03575</name>
</gene>
<dbReference type="RefSeq" id="WP_158158099.1">
    <property type="nucleotide sequence ID" value="NZ_CP056030.1"/>
</dbReference>
<accession>A0A7D5H3H2</accession>
<reference evidence="1 2" key="1">
    <citation type="submission" date="2020-06" db="EMBL/GenBank/DDBJ databases">
        <title>Pseudomonas eucalypticola sp. nov., an endophyte of Eucalyptus dunnii leaves with biocontrol ability of eucalyptus leaf blight.</title>
        <authorList>
            <person name="Liu Y."/>
            <person name="Song Z."/>
            <person name="Zeng H."/>
            <person name="Lu M."/>
            <person name="Wang X."/>
            <person name="Lian X."/>
            <person name="Zhang Q."/>
        </authorList>
    </citation>
    <scope>NUCLEOTIDE SEQUENCE [LARGE SCALE GENOMIC DNA]</scope>
    <source>
        <strain evidence="1 2">NP-1</strain>
    </source>
</reference>
<protein>
    <submittedName>
        <fullName evidence="1">Uncharacterized protein</fullName>
    </submittedName>
</protein>
<dbReference type="EMBL" id="CP056030">
    <property type="protein sequence ID" value="QKZ02929.1"/>
    <property type="molecule type" value="Genomic_DNA"/>
</dbReference>
<name>A0A7D5H3H2_9PSED</name>
<proteinExistence type="predicted"/>
<dbReference type="KEGG" id="pez:HWQ56_03575"/>
<dbReference type="Proteomes" id="UP000509568">
    <property type="component" value="Chromosome"/>
</dbReference>
<evidence type="ECO:0000313" key="2">
    <source>
        <dbReference type="Proteomes" id="UP000509568"/>
    </source>
</evidence>